<feature type="domain" description="S-layer protein C-terminal" evidence="3">
    <location>
        <begin position="2181"/>
        <end position="2237"/>
    </location>
</feature>
<keyword evidence="6" id="KW-1185">Reference proteome</keyword>
<protein>
    <submittedName>
        <fullName evidence="5">Putative S-layer protein</fullName>
    </submittedName>
</protein>
<keyword evidence="1" id="KW-0175">Coiled coil</keyword>
<evidence type="ECO:0000256" key="1">
    <source>
        <dbReference type="SAM" id="Coils"/>
    </source>
</evidence>
<dbReference type="PATRIC" id="fig|303541.3.peg.1218"/>
<dbReference type="Proteomes" id="UP000033682">
    <property type="component" value="Unassembled WGS sequence"/>
</dbReference>
<dbReference type="Pfam" id="PF03217">
    <property type="entry name" value="SlpA"/>
    <property type="match status" value="3"/>
</dbReference>
<evidence type="ECO:0000259" key="3">
    <source>
        <dbReference type="Pfam" id="PF03217"/>
    </source>
</evidence>
<evidence type="ECO:0000313" key="6">
    <source>
        <dbReference type="Proteomes" id="UP000033682"/>
    </source>
</evidence>
<organism evidence="5 6">
    <name type="scientific">Lactobacillus apis</name>
    <dbReference type="NCBI Taxonomy" id="303541"/>
    <lineage>
        <taxon>Bacteria</taxon>
        <taxon>Bacillati</taxon>
        <taxon>Bacillota</taxon>
        <taxon>Bacilli</taxon>
        <taxon>Lactobacillales</taxon>
        <taxon>Lactobacillaceae</taxon>
        <taxon>Lactobacillus</taxon>
    </lineage>
</organism>
<dbReference type="Pfam" id="PF07564">
    <property type="entry name" value="DUF1542"/>
    <property type="match status" value="4"/>
</dbReference>
<evidence type="ECO:0000256" key="2">
    <source>
        <dbReference type="SAM" id="MobiDB-lite"/>
    </source>
</evidence>
<sequence length="2242" mass="242810">PIYILGRVMFERDTMKSINKSNPTEEVKNTNYRMHKGKKGWEEDNNQSLVAAINTAISTLNDEADSVKDKINSDLDLSTGGKAAQFAFIDRLVNDAKTKVQEATDLKMVKVILDSEAANISNCYQSGDYKQFNSKKYATKKRPVVDRATKPATEKLKESTYNGLSSFFKAPSKAEKREAITSTVNGNKENEVREALPGLTTINDIDETDSTSAENADISTTGKNIDLEATANVLEEDQRSSSSKFVSVATIYEPERLDNTKISAKAEIDAEVSKVCAMINTDSILSETQKYQQEKNAQRTGETVKSNIDSATNSEGVEQALDLAKQFIRLAYVAGTLQDAKDNAEQSIVDEAGIVKKKINADNLLTVSEKNKQKQDVDKAVADASAAINEKVSIEEVSKAIKDGKVKTNATYVPGKDLNAQKAIAKGKIASEASIVKSKSDTDQNLTTSKKNKQKQDIDRAVTDANDAINAARTLSEISEAVENSKVRINTVYEPGKDLNTQKTSAKQVIVNEASIVKSKINADENLTTSEKNVQKQHIGIAVTDANDAINAAAMPDAIVQAVNDNRAKINTVYVKGKKISAQKISAKQEIVKEANIVKSKIVSNQNLTTTEKNRQKQAVDKKIADVNSTVDAVMTPDEIVQAVNNGKIKINIVYEPGKDLNSQKTCAKQEIADKASIILGEIDADQNLTRSEKNRQKQNFDVAVAKINIAIEVSTTPDEVVQAATKGNAKIDTVYEPGKDLDTQRSIAKQKIASEAVVVKGKIDRDQNLITAEKVREKQDVDRGTAEANVAIEVAETPDAVVQAINDGKANVNAAYVPGKDLGSQKTSAKQKIANSADSVSKQIDADQNLTEDEKSKQKKDVAKTVIEVHTAIDLATGPDEIIQAIIDGKNRTDAAYVLGKDLTAQKASAKDKLDQVKNEVKIEIDSNITLTNSEKTSQKGKVDKDAVGIKQRIDLASDAQGIKDAYDQGIANIKSDHKSSVLSMVVQKQNAKDLINQVVIEVKEEIDNDQTLTNSEKTIQENNVNKNFANIENKITDAINAQGIVDVCAQGIEEIRSTHVHSDVPLSDQVQDAKDQIDQEVVKVKGEINSSATLISSDKVAQKAKVDVDAQVAKDSIELATNAQGVQDALKEAVKVINADHVPGTSLNEQKQSAKEAISQEVRTITAAISVDDTLIDTEKESQTAAVSADEAKTKNNIDKATSAQAIIVAIENGINSINNDYQSNNANLDQQCQDAKDRIDFEASKVKNRIKKDSSLDSKVKVEQIAAVDVAVTKTKNNIDASINAESIKTVCEKGIVIISSKHVTNLISLTDQKQYAKQLIRGEAAIVREEINNDKILEESTKTDQINAVEAQKQRALDKVNKAADAQTVQDEIINSVNIIHSQHLSGNDLAMQKQAAQNILTQEIGTIKKIITNDTSLSDTAKTTQIGKANSELQKSQNAIGHAKDTIEISNYIVDGIKAISAQHIEGEKLQVQKDEAIKVIADTATAVKNSIEQVKNILDAEKQQTKRAVDDVANEAKRAVKSSNDAQSIIKNKVNGVETVNAAAKNIGLAELSLSGQNTKNSIISNQSLTGIAKTKDADIKIKSVEAKEKQVDSKSGSEATQSAINQADRVAETEKVKAGGIATIVSDQETKINLDSQKAAANDSITKVANEVKNKAAQDSSLTASEVASADQQADAAITTAKKKIAQAKSTEAINQALISAIAQINSAAINTESLKFKTQAKEVISNKSESIKEKVDYLSDLGTAEKKSVKHEIDRAVQNGNLKIDSANDSQVIRVVFTIQETIDSIVSKATSIDSGDSLEFKDTNAGSSKLNDLESSETDIETAESSELKAENTNSNSTKANDLELVETGTKAAESSGLKAENTNSNSTKANDLELVETDIKAAESSELKAENTNGNSTKANDLELVETDIKAAESNELKSEATDNILPKSDDFESNYSDSGSLELNSHELASAKNSDSRNLEFLGNTATVFVDKETLDTSKAIEREIMHDSYFYNGEGKRANLMIAQKGSVFSTYGTEIIGGREFYLIDNGLYIAANNVNAQKRILLKNSFVYNKEGKRIGSQLLKRNTEVDTYGDPVRFDDKEFYTIDVNRYVKAVNFGTTNKEVNETLADGVVANAVLNHSARLYNSEGQQKDQVVLSVGSRVATGETRNINGRMFIEIGDNQYLDSDELTGTSRVLTTKADVYNNTGKRIGKVTISVGDNIRTYGEVTIIQGKAYYSVGNGQFVKQTAFE</sequence>
<feature type="domain" description="S-layer protein C-terminal" evidence="3">
    <location>
        <begin position="2127"/>
        <end position="2175"/>
    </location>
</feature>
<feature type="region of interest" description="Disordered" evidence="2">
    <location>
        <begin position="1924"/>
        <end position="1949"/>
    </location>
</feature>
<feature type="compositionally biased region" description="Polar residues" evidence="2">
    <location>
        <begin position="1840"/>
        <end position="1849"/>
    </location>
</feature>
<name>A0A0F4LTI3_9LACO</name>
<dbReference type="STRING" id="303541.JF72_10570A"/>
<dbReference type="HOGENOM" id="CLU_230183_0_0_9"/>
<evidence type="ECO:0000259" key="4">
    <source>
        <dbReference type="Pfam" id="PF07564"/>
    </source>
</evidence>
<reference evidence="5 6" key="1">
    <citation type="submission" date="2015-01" db="EMBL/GenBank/DDBJ databases">
        <title>Comparative genomics of the lactic acid bacteria isolated from the honey bee gut.</title>
        <authorList>
            <person name="Ellegaard K.M."/>
            <person name="Tamarit D."/>
            <person name="Javelind E."/>
            <person name="Olofsson T."/>
            <person name="Andersson S.G."/>
            <person name="Vasquez A."/>
        </authorList>
    </citation>
    <scope>NUCLEOTIDE SEQUENCE [LARGE SCALE GENOMIC DNA]</scope>
    <source>
        <strain evidence="5 6">Hma11</strain>
    </source>
</reference>
<feature type="domain" description="S-layer protein C-terminal" evidence="3">
    <location>
        <begin position="2045"/>
        <end position="2105"/>
    </location>
</feature>
<proteinExistence type="predicted"/>
<feature type="compositionally biased region" description="Polar residues" evidence="2">
    <location>
        <begin position="1870"/>
        <end position="1879"/>
    </location>
</feature>
<feature type="domain" description="DUF1542" evidence="4">
    <location>
        <begin position="503"/>
        <end position="574"/>
    </location>
</feature>
<comment type="caution">
    <text evidence="5">The sequence shown here is derived from an EMBL/GenBank/DDBJ whole genome shotgun (WGS) entry which is preliminary data.</text>
</comment>
<feature type="region of interest" description="Disordered" evidence="2">
    <location>
        <begin position="1805"/>
        <end position="1880"/>
    </location>
</feature>
<gene>
    <name evidence="5" type="ORF">JF72_10570A</name>
</gene>
<feature type="domain" description="DUF1542" evidence="4">
    <location>
        <begin position="665"/>
        <end position="735"/>
    </location>
</feature>
<dbReference type="InterPro" id="IPR011439">
    <property type="entry name" value="DUF1542"/>
</dbReference>
<dbReference type="EMBL" id="JXLG01000006">
    <property type="protein sequence ID" value="KJY60896.1"/>
    <property type="molecule type" value="Genomic_DNA"/>
</dbReference>
<feature type="coiled-coil region" evidence="1">
    <location>
        <begin position="1221"/>
        <end position="1248"/>
    </location>
</feature>
<dbReference type="InterPro" id="IPR024968">
    <property type="entry name" value="SlpA_C_lactobacillus"/>
</dbReference>
<feature type="compositionally biased region" description="Acidic residues" evidence="2">
    <location>
        <begin position="1823"/>
        <end position="1833"/>
    </location>
</feature>
<feature type="region of interest" description="Disordered" evidence="2">
    <location>
        <begin position="436"/>
        <end position="457"/>
    </location>
</feature>
<feature type="non-terminal residue" evidence="5">
    <location>
        <position position="1"/>
    </location>
</feature>
<accession>A0A0F4LTI3</accession>
<feature type="domain" description="DUF1542" evidence="4">
    <location>
        <begin position="908"/>
        <end position="979"/>
    </location>
</feature>
<evidence type="ECO:0000313" key="5">
    <source>
        <dbReference type="EMBL" id="KJY60896.1"/>
    </source>
</evidence>
<feature type="domain" description="DUF1542" evidence="4">
    <location>
        <begin position="989"/>
        <end position="1063"/>
    </location>
</feature>